<proteinExistence type="inferred from homology"/>
<evidence type="ECO:0000256" key="1">
    <source>
        <dbReference type="ARBA" id="ARBA00005336"/>
    </source>
</evidence>
<comment type="caution">
    <text evidence="4">The sequence shown here is derived from an EMBL/GenBank/DDBJ whole genome shotgun (WGS) entry which is preliminary data.</text>
</comment>
<name>X1HL21_9ZZZZ</name>
<dbReference type="GO" id="GO:0009251">
    <property type="term" value="P:glucan catabolic process"/>
    <property type="evidence" value="ECO:0007669"/>
    <property type="project" value="TreeGrafter"/>
</dbReference>
<keyword evidence="2" id="KW-0378">Hydrolase</keyword>
<dbReference type="GO" id="GO:0008422">
    <property type="term" value="F:beta-glucosidase activity"/>
    <property type="evidence" value="ECO:0007669"/>
    <property type="project" value="TreeGrafter"/>
</dbReference>
<dbReference type="Gene3D" id="3.40.50.1700">
    <property type="entry name" value="Glycoside hydrolase family 3 C-terminal domain"/>
    <property type="match status" value="1"/>
</dbReference>
<dbReference type="EMBL" id="BARU01025812">
    <property type="protein sequence ID" value="GAH70841.1"/>
    <property type="molecule type" value="Genomic_DNA"/>
</dbReference>
<feature type="domain" description="Glycoside hydrolase family 3 C-terminal" evidence="3">
    <location>
        <begin position="78"/>
        <end position="236"/>
    </location>
</feature>
<dbReference type="InterPro" id="IPR017853">
    <property type="entry name" value="GH"/>
</dbReference>
<dbReference type="InterPro" id="IPR050288">
    <property type="entry name" value="Cellulose_deg_GH3"/>
</dbReference>
<dbReference type="Pfam" id="PF01915">
    <property type="entry name" value="Glyco_hydro_3_C"/>
    <property type="match status" value="1"/>
</dbReference>
<dbReference type="InterPro" id="IPR036962">
    <property type="entry name" value="Glyco_hydro_3_N_sf"/>
</dbReference>
<reference evidence="4" key="1">
    <citation type="journal article" date="2014" name="Front. Microbiol.">
        <title>High frequency of phylogenetically diverse reductive dehalogenase-homologous genes in deep subseafloor sedimentary metagenomes.</title>
        <authorList>
            <person name="Kawai M."/>
            <person name="Futagami T."/>
            <person name="Toyoda A."/>
            <person name="Takaki Y."/>
            <person name="Nishi S."/>
            <person name="Hori S."/>
            <person name="Arai W."/>
            <person name="Tsubouchi T."/>
            <person name="Morono Y."/>
            <person name="Uchiyama I."/>
            <person name="Ito T."/>
            <person name="Fujiyama A."/>
            <person name="Inagaki F."/>
            <person name="Takami H."/>
        </authorList>
    </citation>
    <scope>NUCLEOTIDE SEQUENCE</scope>
    <source>
        <strain evidence="4">Expedition CK06-06</strain>
    </source>
</reference>
<accession>X1HL21</accession>
<dbReference type="PANTHER" id="PTHR42715:SF3">
    <property type="entry name" value="BETA-GLUCOSIDASE B-RELATED"/>
    <property type="match status" value="1"/>
</dbReference>
<feature type="non-terminal residue" evidence="4">
    <location>
        <position position="1"/>
    </location>
</feature>
<evidence type="ECO:0000313" key="4">
    <source>
        <dbReference type="EMBL" id="GAH70841.1"/>
    </source>
</evidence>
<dbReference type="InterPro" id="IPR036881">
    <property type="entry name" value="Glyco_hydro_3_C_sf"/>
</dbReference>
<gene>
    <name evidence="4" type="ORF">S03H2_41545</name>
</gene>
<comment type="similarity">
    <text evidence="1">Belongs to the glycosyl hydrolase 3 family.</text>
</comment>
<dbReference type="AlphaFoldDB" id="X1HL21"/>
<dbReference type="PANTHER" id="PTHR42715">
    <property type="entry name" value="BETA-GLUCOSIDASE"/>
    <property type="match status" value="1"/>
</dbReference>
<protein>
    <recommendedName>
        <fullName evidence="3">Glycoside hydrolase family 3 C-terminal domain-containing protein</fullName>
    </recommendedName>
</protein>
<sequence length="244" mass="27251">VMGGLDVEMPRAKYYGRKLEKAVKQGKVSLKLIEDSAKRIIRTVLRFTTKEDSQNYDPTLIGCDEHVLLARKVAEKSMVLLKNQGKILPFTSKEVDTLAVIGPLADLKNTGDHGSSHVRQKNIITPLNGLENRFGDKVKIIHNDGSDLEVAQQIAQSVDVVVLMVGYTYKDEGEYIPHISKGLGDRINLGLRENEIKLINAVSKVNQKCVVVLIGGSAILMEEWRTRVPAILMAWYSVWKEETL</sequence>
<evidence type="ECO:0000256" key="2">
    <source>
        <dbReference type="ARBA" id="ARBA00022801"/>
    </source>
</evidence>
<organism evidence="4">
    <name type="scientific">marine sediment metagenome</name>
    <dbReference type="NCBI Taxonomy" id="412755"/>
    <lineage>
        <taxon>unclassified sequences</taxon>
        <taxon>metagenomes</taxon>
        <taxon>ecological metagenomes</taxon>
    </lineage>
</organism>
<dbReference type="InterPro" id="IPR002772">
    <property type="entry name" value="Glyco_hydro_3_C"/>
</dbReference>
<evidence type="ECO:0000259" key="3">
    <source>
        <dbReference type="Pfam" id="PF01915"/>
    </source>
</evidence>
<dbReference type="Gene3D" id="3.20.20.300">
    <property type="entry name" value="Glycoside hydrolase, family 3, N-terminal domain"/>
    <property type="match status" value="1"/>
</dbReference>
<dbReference type="SUPFAM" id="SSF52279">
    <property type="entry name" value="Beta-D-glucan exohydrolase, C-terminal domain"/>
    <property type="match status" value="1"/>
</dbReference>
<dbReference type="SUPFAM" id="SSF51445">
    <property type="entry name" value="(Trans)glycosidases"/>
    <property type="match status" value="1"/>
</dbReference>